<protein>
    <recommendedName>
        <fullName evidence="3">DUF3445 domain-containing protein</fullName>
    </recommendedName>
</protein>
<dbReference type="Pfam" id="PF11927">
    <property type="entry name" value="HODM_asu-like"/>
    <property type="match status" value="1"/>
</dbReference>
<gene>
    <name evidence="1" type="ORF">Clacol_002494</name>
</gene>
<dbReference type="EMBL" id="BPWL01000003">
    <property type="protein sequence ID" value="GJJ08284.1"/>
    <property type="molecule type" value="Genomic_DNA"/>
</dbReference>
<dbReference type="Proteomes" id="UP001050691">
    <property type="component" value="Unassembled WGS sequence"/>
</dbReference>
<evidence type="ECO:0008006" key="3">
    <source>
        <dbReference type="Google" id="ProtNLM"/>
    </source>
</evidence>
<proteinExistence type="predicted"/>
<reference evidence="1" key="1">
    <citation type="submission" date="2021-10" db="EMBL/GenBank/DDBJ databases">
        <title>De novo Genome Assembly of Clathrus columnatus (Basidiomycota, Fungi) Using Illumina and Nanopore Sequence Data.</title>
        <authorList>
            <person name="Ogiso-Tanaka E."/>
            <person name="Itagaki H."/>
            <person name="Hosoya T."/>
            <person name="Hosaka K."/>
        </authorList>
    </citation>
    <scope>NUCLEOTIDE SEQUENCE</scope>
    <source>
        <strain evidence="1">MO-923</strain>
    </source>
</reference>
<accession>A0AAV5A4Y5</accession>
<evidence type="ECO:0000313" key="1">
    <source>
        <dbReference type="EMBL" id="GJJ08284.1"/>
    </source>
</evidence>
<comment type="caution">
    <text evidence="1">The sequence shown here is derived from an EMBL/GenBank/DDBJ whole genome shotgun (WGS) entry which is preliminary data.</text>
</comment>
<sequence>MGIRPMPWDAWIELDSHYLDYLAIRKSRLKTRGDKVVRTLPGAERATLEVCTELASYLAHRYPSVFRVERAYDSGGLGCGDSLVGPNGGRVKTIEIIPTGDKWDLDHDDPMIVAGLLADDLAIMMEGEDGLYYMQAGSICVPGSWRLEDKIGLPLAEIHLRGNVYKYKEVLEFSMNRFFSKLSVDKPVQRNNYSFQFEPDLSWLEEAHGNEDDFDQRTKIPRRGTKSIQNWRHMEPITDPSRIYFRSERQTLRRMPITGCILFTIRTYLHPVREIVKEAGVPGRLAASIRGWDDAVAARKEKALFADALLPWLDQLHEEQISNGVIKLDDKSDRYPY</sequence>
<dbReference type="AlphaFoldDB" id="A0AAV5A4Y5"/>
<dbReference type="InterPro" id="IPR021848">
    <property type="entry name" value="HODM_asu-like"/>
</dbReference>
<evidence type="ECO:0000313" key="2">
    <source>
        <dbReference type="Proteomes" id="UP001050691"/>
    </source>
</evidence>
<name>A0AAV5A4Y5_9AGAM</name>
<keyword evidence="2" id="KW-1185">Reference proteome</keyword>
<organism evidence="1 2">
    <name type="scientific">Clathrus columnatus</name>
    <dbReference type="NCBI Taxonomy" id="1419009"/>
    <lineage>
        <taxon>Eukaryota</taxon>
        <taxon>Fungi</taxon>
        <taxon>Dikarya</taxon>
        <taxon>Basidiomycota</taxon>
        <taxon>Agaricomycotina</taxon>
        <taxon>Agaricomycetes</taxon>
        <taxon>Phallomycetidae</taxon>
        <taxon>Phallales</taxon>
        <taxon>Clathraceae</taxon>
        <taxon>Clathrus</taxon>
    </lineage>
</organism>